<name>A0ACC2QJK8_9NEOP</name>
<accession>A0ACC2QJK8</accession>
<evidence type="ECO:0000313" key="2">
    <source>
        <dbReference type="Proteomes" id="UP001231649"/>
    </source>
</evidence>
<organism evidence="1 2">
    <name type="scientific">Mythimna loreyi</name>
    <dbReference type="NCBI Taxonomy" id="667449"/>
    <lineage>
        <taxon>Eukaryota</taxon>
        <taxon>Metazoa</taxon>
        <taxon>Ecdysozoa</taxon>
        <taxon>Arthropoda</taxon>
        <taxon>Hexapoda</taxon>
        <taxon>Insecta</taxon>
        <taxon>Pterygota</taxon>
        <taxon>Neoptera</taxon>
        <taxon>Endopterygota</taxon>
        <taxon>Lepidoptera</taxon>
        <taxon>Glossata</taxon>
        <taxon>Ditrysia</taxon>
        <taxon>Noctuoidea</taxon>
        <taxon>Noctuidae</taxon>
        <taxon>Noctuinae</taxon>
        <taxon>Hadenini</taxon>
        <taxon>Mythimna</taxon>
    </lineage>
</organism>
<proteinExistence type="predicted"/>
<dbReference type="EMBL" id="CM056789">
    <property type="protein sequence ID" value="KAJ8718372.1"/>
    <property type="molecule type" value="Genomic_DNA"/>
</dbReference>
<evidence type="ECO:0000313" key="1">
    <source>
        <dbReference type="EMBL" id="KAJ8718372.1"/>
    </source>
</evidence>
<reference evidence="1" key="1">
    <citation type="submission" date="2023-03" db="EMBL/GenBank/DDBJ databases">
        <title>Chromosome-level genomes of two armyworms, Mythimna separata and Mythimna loreyi, provide insights into the biosynthesis and reception of sex pheromones.</title>
        <authorList>
            <person name="Zhao H."/>
        </authorList>
    </citation>
    <scope>NUCLEOTIDE SEQUENCE</scope>
    <source>
        <strain evidence="1">BeijingLab</strain>
    </source>
</reference>
<keyword evidence="2" id="KW-1185">Reference proteome</keyword>
<sequence length="799" mass="92844">MNRRRAHDDEDGYERLNRKRRRVSENQEIEDRLESLILRVGEKSSSSLESNLEGLASVLEADLSTFRVKILRILTDCAIRMPEKCTIYATLVGLLNAKNYNFGGEFVDYIVKTFKENLKIGKWNAARYCLRFIADLVNCHVLAASSLLTLLETLVDCANEDGVPQVRRDWFVFAVLSALPWVGRELYEKKESQLDHLLTTIDIFLNKRSKKHWPALKVWSSDTPHLQEEYLDCLWAQIKKLKQDNWSEKHIPRPYLAFDSILCEALQHQLPSIQPPPHNDTDTYPMPRVIFRMFDYTDCPDGPVLPGAHSIERFLIEEHLHNILEAYHLERKECAAQLLCFPYKAKIPLEYCIVEIIFAELFNLPRPRYLEICYGSILIELCKLQPSTMPQVLAQATEILFMRIDTMNIACFDRFVNWFSYHLSNFQYRWSWDDWEACTQMDIDHPKPRFAREVLGKCLRLSYQQRIKEMVPESFAAFVPLKPEPIYKYSMEGAAALPGTEAAHQLVVCVRNKCTPEEALNVLRDLPNPLREGEPAAAAQAASYNPLKIDVFVQTLLNLGSKSISHSFAAISKFHYVFKILAESEEAQICILRNVWELWQRHPQMVCVLVDKMLKTQIVECNAVATWLFSKEMAPFFTHNYLWEILHLTIDKMNKHVSKLSGELQEAREALARADSSSSDSEDENNSKKKKDQDKPTEEAVERMEERLEAAHMDQKRLFLIVFQRFIMILSEHLVRCDTDARDPDTHWYRSTVGRLRQVFLIHHEQVQKYSSTLETLLFTQDLDPHILDVFHQFIALTA</sequence>
<dbReference type="Proteomes" id="UP001231649">
    <property type="component" value="Chromosome 13"/>
</dbReference>
<comment type="caution">
    <text evidence="1">The sequence shown here is derived from an EMBL/GenBank/DDBJ whole genome shotgun (WGS) entry which is preliminary data.</text>
</comment>
<gene>
    <name evidence="1" type="ORF">PYW08_002609</name>
</gene>
<protein>
    <submittedName>
        <fullName evidence="1">Uncharacterized protein</fullName>
    </submittedName>
</protein>